<evidence type="ECO:0000259" key="2">
    <source>
        <dbReference type="Pfam" id="PF02698"/>
    </source>
</evidence>
<dbReference type="GO" id="GO:0000270">
    <property type="term" value="P:peptidoglycan metabolic process"/>
    <property type="evidence" value="ECO:0007669"/>
    <property type="project" value="TreeGrafter"/>
</dbReference>
<organism evidence="3 4">
    <name type="scientific">Aphanothece hegewaldii CCALA 016</name>
    <dbReference type="NCBI Taxonomy" id="2107694"/>
    <lineage>
        <taxon>Bacteria</taxon>
        <taxon>Bacillati</taxon>
        <taxon>Cyanobacteriota</taxon>
        <taxon>Cyanophyceae</taxon>
        <taxon>Oscillatoriophycideae</taxon>
        <taxon>Chroococcales</taxon>
        <taxon>Aphanothecaceae</taxon>
        <taxon>Aphanothece</taxon>
    </lineage>
</organism>
<keyword evidence="1" id="KW-0812">Transmembrane</keyword>
<dbReference type="AlphaFoldDB" id="A0A2T1M360"/>
<reference evidence="3 4" key="1">
    <citation type="submission" date="2018-03" db="EMBL/GenBank/DDBJ databases">
        <title>The ancient ancestry and fast evolution of plastids.</title>
        <authorList>
            <person name="Moore K.R."/>
            <person name="Magnabosco C."/>
            <person name="Momper L."/>
            <person name="Gold D.A."/>
            <person name="Bosak T."/>
            <person name="Fournier G.P."/>
        </authorList>
    </citation>
    <scope>NUCLEOTIDE SEQUENCE [LARGE SCALE GENOMIC DNA]</scope>
    <source>
        <strain evidence="3 4">CCALA 016</strain>
    </source>
</reference>
<feature type="domain" description="DUF218" evidence="2">
    <location>
        <begin position="77"/>
        <end position="252"/>
    </location>
</feature>
<accession>A0A2T1M360</accession>
<feature type="transmembrane region" description="Helical" evidence="1">
    <location>
        <begin position="41"/>
        <end position="61"/>
    </location>
</feature>
<evidence type="ECO:0000313" key="3">
    <source>
        <dbReference type="EMBL" id="PSF39258.1"/>
    </source>
</evidence>
<dbReference type="InterPro" id="IPR051599">
    <property type="entry name" value="Cell_Envelope_Assoc"/>
</dbReference>
<dbReference type="RefSeq" id="WP_106454881.1">
    <property type="nucleotide sequence ID" value="NZ_PXOH01000001.1"/>
</dbReference>
<dbReference type="Gene3D" id="3.40.50.620">
    <property type="entry name" value="HUPs"/>
    <property type="match status" value="1"/>
</dbReference>
<dbReference type="PANTHER" id="PTHR30336:SF4">
    <property type="entry name" value="ENVELOPE BIOGENESIS FACTOR ELYC"/>
    <property type="match status" value="1"/>
</dbReference>
<dbReference type="OrthoDB" id="9782395at2"/>
<comment type="caution">
    <text evidence="3">The sequence shown here is derived from an EMBL/GenBank/DDBJ whole genome shotgun (WGS) entry which is preliminary data.</text>
</comment>
<evidence type="ECO:0000256" key="1">
    <source>
        <dbReference type="SAM" id="Phobius"/>
    </source>
</evidence>
<dbReference type="InterPro" id="IPR003848">
    <property type="entry name" value="DUF218"/>
</dbReference>
<keyword evidence="4" id="KW-1185">Reference proteome</keyword>
<dbReference type="GO" id="GO:0043164">
    <property type="term" value="P:Gram-negative-bacterium-type cell wall biogenesis"/>
    <property type="evidence" value="ECO:0007669"/>
    <property type="project" value="TreeGrafter"/>
</dbReference>
<gene>
    <name evidence="3" type="ORF">C7H19_00250</name>
</gene>
<dbReference type="PANTHER" id="PTHR30336">
    <property type="entry name" value="INNER MEMBRANE PROTEIN, PROBABLE PERMEASE"/>
    <property type="match status" value="1"/>
</dbReference>
<keyword evidence="1" id="KW-0472">Membrane</keyword>
<dbReference type="CDD" id="cd06259">
    <property type="entry name" value="YdcF-like"/>
    <property type="match status" value="1"/>
</dbReference>
<feature type="transmembrane region" description="Helical" evidence="1">
    <location>
        <begin position="12"/>
        <end position="29"/>
    </location>
</feature>
<protein>
    <recommendedName>
        <fullName evidence="2">DUF218 domain-containing protein</fullName>
    </recommendedName>
</protein>
<sequence length="262" mass="28847">MFLLLSKLLPIFIYPLGLASLLLIIALVLQWMRSRWASIPLFLAVAVILSASNGEVSTYMVQSLEWQNIPTELPQSEAIVLLGGSTKSASFPRPMVDINEQGDRVIYAAKLYLDQKAPLIIASGGRIKWLSTEQPESADMGQLLELMGVSKSAIIQEPDSLNTYENAVNVKKILDEKGIKKILLVTSALHMPRSLAIFQHLGIDAIAAPTDFLVSQPDVEALNQSIPAIVLNILPNASYLEQTTKAIKEYIGILIYHLKGWL</sequence>
<reference evidence="3 4" key="2">
    <citation type="submission" date="2018-03" db="EMBL/GenBank/DDBJ databases">
        <authorList>
            <person name="Keele B.F."/>
        </authorList>
    </citation>
    <scope>NUCLEOTIDE SEQUENCE [LARGE SCALE GENOMIC DNA]</scope>
    <source>
        <strain evidence="3 4">CCALA 016</strain>
    </source>
</reference>
<keyword evidence="1" id="KW-1133">Transmembrane helix</keyword>
<dbReference type="Proteomes" id="UP000239001">
    <property type="component" value="Unassembled WGS sequence"/>
</dbReference>
<evidence type="ECO:0000313" key="4">
    <source>
        <dbReference type="Proteomes" id="UP000239001"/>
    </source>
</evidence>
<dbReference type="Pfam" id="PF02698">
    <property type="entry name" value="DUF218"/>
    <property type="match status" value="1"/>
</dbReference>
<dbReference type="EMBL" id="PXOH01000001">
    <property type="protein sequence ID" value="PSF39258.1"/>
    <property type="molecule type" value="Genomic_DNA"/>
</dbReference>
<name>A0A2T1M360_9CHRO</name>
<dbReference type="InterPro" id="IPR014729">
    <property type="entry name" value="Rossmann-like_a/b/a_fold"/>
</dbReference>
<proteinExistence type="predicted"/>
<dbReference type="GO" id="GO:0005886">
    <property type="term" value="C:plasma membrane"/>
    <property type="evidence" value="ECO:0007669"/>
    <property type="project" value="TreeGrafter"/>
</dbReference>